<dbReference type="GO" id="GO:0003677">
    <property type="term" value="F:DNA binding"/>
    <property type="evidence" value="ECO:0007669"/>
    <property type="project" value="UniProtKB-KW"/>
</dbReference>
<sequence>MEYSFSLTFKLSANAGMSDDDIMLLLGDAGCTDALVGLGLPGYVGLDFDREARSAVAAILSAIRDVKRAMPDAELVEAGPDFVGLTDIAELAGLTRQNMRKLYVTNPDVFPPPVHGGSTLIWHLSPVLEFMAARDYEIDAAVSDVAYAAMHVNVSKEAILLDQRLVDDVRRQLER</sequence>
<proteinExistence type="predicted"/>
<keyword evidence="2" id="KW-1185">Reference proteome</keyword>
<evidence type="ECO:0000313" key="2">
    <source>
        <dbReference type="Proteomes" id="UP000596827"/>
    </source>
</evidence>
<keyword evidence="1" id="KW-0238">DNA-binding</keyword>
<dbReference type="AlphaFoldDB" id="A0A923MF30"/>
<evidence type="ECO:0000313" key="1">
    <source>
        <dbReference type="EMBL" id="MBC5768104.1"/>
    </source>
</evidence>
<protein>
    <submittedName>
        <fullName evidence="1">DNA-binding protein</fullName>
    </submittedName>
</protein>
<dbReference type="Proteomes" id="UP000596827">
    <property type="component" value="Unassembled WGS sequence"/>
</dbReference>
<organism evidence="1 2">
    <name type="scientific">Ramlibacter albus</name>
    <dbReference type="NCBI Taxonomy" id="2079448"/>
    <lineage>
        <taxon>Bacteria</taxon>
        <taxon>Pseudomonadati</taxon>
        <taxon>Pseudomonadota</taxon>
        <taxon>Betaproteobacteria</taxon>
        <taxon>Burkholderiales</taxon>
        <taxon>Comamonadaceae</taxon>
        <taxon>Ramlibacter</taxon>
    </lineage>
</organism>
<dbReference type="EMBL" id="JACORU010000015">
    <property type="protein sequence ID" value="MBC5768104.1"/>
    <property type="molecule type" value="Genomic_DNA"/>
</dbReference>
<gene>
    <name evidence="1" type="ORF">H8R02_26810</name>
</gene>
<comment type="caution">
    <text evidence="1">The sequence shown here is derived from an EMBL/GenBank/DDBJ whole genome shotgun (WGS) entry which is preliminary data.</text>
</comment>
<name>A0A923MF30_9BURK</name>
<reference evidence="1" key="1">
    <citation type="submission" date="2020-08" db="EMBL/GenBank/DDBJ databases">
        <title>Ramlibacter sp. GTP1 16S ribosomal RNA gene genome sequencing and assembly.</title>
        <authorList>
            <person name="Kang M."/>
        </authorList>
    </citation>
    <scope>NUCLEOTIDE SEQUENCE</scope>
    <source>
        <strain evidence="1">GTP1</strain>
    </source>
</reference>
<accession>A0A923MF30</accession>